<dbReference type="InterPro" id="IPR008936">
    <property type="entry name" value="Rho_GTPase_activation_prot"/>
</dbReference>
<dbReference type="GeneTree" id="ENSGT00950000182824"/>
<comment type="function">
    <text evidence="5">GTPase-activating protein for RhoA and Cdc42 small GTPases. Together with CDC42 seems to be involved in the pathway mediating the repulsive signaling of Robo and Slit proteins in neuronal migration. SLIT2, probably through interaction with ROBO1, increases the interaction of SRGAP1 with ROBO1 and inactivates CDC42.</text>
</comment>
<dbReference type="SUPFAM" id="SSF103657">
    <property type="entry name" value="BAR/IMD domain-like"/>
    <property type="match status" value="1"/>
</dbReference>
<evidence type="ECO:0000256" key="1">
    <source>
        <dbReference type="ARBA" id="ARBA00022443"/>
    </source>
</evidence>
<dbReference type="InterPro" id="IPR027267">
    <property type="entry name" value="AH/BAR_dom_sf"/>
</dbReference>
<protein>
    <recommendedName>
        <fullName evidence="6">SLIT-ROBO Rho GTPase-activating protein 1</fullName>
    </recommendedName>
    <alternativeName>
        <fullName evidence="7">Rho GTPase-activating protein 13</fullName>
    </alternativeName>
</protein>
<keyword evidence="3" id="KW-0597">Phosphoprotein</keyword>
<organism evidence="14">
    <name type="scientific">Stegastes partitus</name>
    <name type="common">bicolor damselfish</name>
    <dbReference type="NCBI Taxonomy" id="144197"/>
    <lineage>
        <taxon>Eukaryota</taxon>
        <taxon>Metazoa</taxon>
        <taxon>Chordata</taxon>
        <taxon>Craniata</taxon>
        <taxon>Vertebrata</taxon>
        <taxon>Euteleostomi</taxon>
        <taxon>Actinopterygii</taxon>
        <taxon>Neopterygii</taxon>
        <taxon>Teleostei</taxon>
        <taxon>Neoteleostei</taxon>
        <taxon>Acanthomorphata</taxon>
        <taxon>Ovalentaria</taxon>
        <taxon>Pomacentridae</taxon>
        <taxon>Stegastes</taxon>
    </lineage>
</organism>
<keyword evidence="2" id="KW-0343">GTPase activation</keyword>
<dbReference type="FunFam" id="2.30.30.40:FF:000005">
    <property type="entry name" value="SLIT-ROBO Rho GTPase-activating protein 1 isoform 2"/>
    <property type="match status" value="1"/>
</dbReference>
<evidence type="ECO:0000256" key="2">
    <source>
        <dbReference type="ARBA" id="ARBA00022468"/>
    </source>
</evidence>
<dbReference type="Ensembl" id="ENSSPAT00000015450.1">
    <property type="protein sequence ID" value="ENSSPAP00000015202.1"/>
    <property type="gene ID" value="ENSSPAG00000011438.1"/>
</dbReference>
<feature type="compositionally biased region" description="Basic and acidic residues" evidence="10">
    <location>
        <begin position="180"/>
        <end position="202"/>
    </location>
</feature>
<dbReference type="SMART" id="SM00055">
    <property type="entry name" value="FCH"/>
    <property type="match status" value="1"/>
</dbReference>
<evidence type="ECO:0000256" key="4">
    <source>
        <dbReference type="ARBA" id="ARBA00023054"/>
    </source>
</evidence>
<sequence>SSTPAVKRKDITLLTSYTLSWHIRAQLVEQLKCLDQQCELRVQLLQDLQDFFRKKAEIEMDYSRNLEKLAERFLTKTRSTKDHLLKKEQSILSPVNCWNLLLLQVKRESRDHATLSDLYLNNIIPRFAQISEDSGRLFKKSKEVGVQLQEDLMKVLNELYTVMKTYHMYNTDSINAESKLKEAEKQEEKQMGRSGRQDDRQTPRSPDTLASIKTDEKPVRRSSVKKIEKMKEKRQAKYTENKLKAIKARNEYLLALEATNGCVFKYYIHDLSDIIDCCDLGYHASLHRALRTYLSAEQNVETSKHTGLETLEGAAESLEPNGDKQKLMETYNNVFCPPARFDFQSHMGDTVQLWCLCQSELLQRCQQLQSRLSTLKIENEEVGHLSVKKTMECFHHSNSMDKPSLAKRRANQQETEQFYFTKLKEFLEGRNLITKLEAKHDLIEKTLGESQKTDCCLESGEAIPLMVESCIRFISRHGLQHEGIFRVSGSQVEVNDIKNAFERGEDPLAGDQNDHDMDSIAGVLKLYFRGLDHALFPKEVFHDLISCVSMESLQERAIHIKKVLQSLPSKTLIIMRYLFAFLNHLSQYSEDNMMDPYNLAICFGPTLMSVPEGHDQVSCQAHVNELIKTIIIHHDNIFPGPQDLQGPIYTIPGAGDDFCDSPHCEPPLVEEPAPDTVSVTHNSEDESEPVEAIARFDYTGRTARELSFKKGASLLLFQRASDDWWEGRHNGVDGLVPHQYIVVQDM</sequence>
<name>A0A3B5ANU2_9TELE</name>
<dbReference type="FunFam" id="1.20.1270.60:FF:000006">
    <property type="entry name" value="SLIT-ROBO Rho GTPase-activating protein 1 isoform 2"/>
    <property type="match status" value="1"/>
</dbReference>
<dbReference type="InterPro" id="IPR000198">
    <property type="entry name" value="RhoGAP_dom"/>
</dbReference>
<evidence type="ECO:0000256" key="9">
    <source>
        <dbReference type="PROSITE-ProRule" id="PRU01077"/>
    </source>
</evidence>
<dbReference type="AlphaFoldDB" id="A0A3B5ANU2"/>
<evidence type="ECO:0000259" key="13">
    <source>
        <dbReference type="PROSITE" id="PS51741"/>
    </source>
</evidence>
<dbReference type="Pfam" id="PF00018">
    <property type="entry name" value="SH3_1"/>
    <property type="match status" value="1"/>
</dbReference>
<proteinExistence type="predicted"/>
<dbReference type="Gene3D" id="1.20.1270.60">
    <property type="entry name" value="Arfaptin homology (AH) domain/BAR domain"/>
    <property type="match status" value="1"/>
</dbReference>
<dbReference type="GO" id="GO:0072015">
    <property type="term" value="P:podocyte development"/>
    <property type="evidence" value="ECO:0007669"/>
    <property type="project" value="Ensembl"/>
</dbReference>
<evidence type="ECO:0000259" key="12">
    <source>
        <dbReference type="PROSITE" id="PS50238"/>
    </source>
</evidence>
<feature type="region of interest" description="Disordered" evidence="10">
    <location>
        <begin position="180"/>
        <end position="233"/>
    </location>
</feature>
<evidence type="ECO:0000259" key="11">
    <source>
        <dbReference type="PROSITE" id="PS50002"/>
    </source>
</evidence>
<dbReference type="Pfam" id="PF00620">
    <property type="entry name" value="RhoGAP"/>
    <property type="match status" value="1"/>
</dbReference>
<evidence type="ECO:0000256" key="10">
    <source>
        <dbReference type="SAM" id="MobiDB-lite"/>
    </source>
</evidence>
<dbReference type="SUPFAM" id="SSF48350">
    <property type="entry name" value="GTPase activation domain, GAP"/>
    <property type="match status" value="1"/>
</dbReference>
<dbReference type="PANTHER" id="PTHR14166">
    <property type="entry name" value="SLIT-ROBO RHO GTPASE ACTIVATING PROTEIN"/>
    <property type="match status" value="1"/>
</dbReference>
<dbReference type="PROSITE" id="PS51741">
    <property type="entry name" value="F_BAR"/>
    <property type="match status" value="1"/>
</dbReference>
<feature type="compositionally biased region" description="Basic and acidic residues" evidence="10">
    <location>
        <begin position="213"/>
        <end position="233"/>
    </location>
</feature>
<dbReference type="CDD" id="cd11955">
    <property type="entry name" value="SH3_srGAP1-3"/>
    <property type="match status" value="1"/>
</dbReference>
<evidence type="ECO:0000256" key="5">
    <source>
        <dbReference type="ARBA" id="ARBA00056458"/>
    </source>
</evidence>
<dbReference type="InterPro" id="IPR051627">
    <property type="entry name" value="SLIT-ROBO_RhoGAP"/>
</dbReference>
<reference evidence="14" key="1">
    <citation type="submission" date="2023-09" db="UniProtKB">
        <authorList>
            <consortium name="Ensembl"/>
        </authorList>
    </citation>
    <scope>IDENTIFICATION</scope>
</reference>
<dbReference type="Gene3D" id="1.10.555.10">
    <property type="entry name" value="Rho GTPase activation protein"/>
    <property type="match status" value="1"/>
</dbReference>
<dbReference type="PROSITE" id="PS50002">
    <property type="entry name" value="SH3"/>
    <property type="match status" value="1"/>
</dbReference>
<accession>A0A3B5ANU2</accession>
<evidence type="ECO:0000256" key="6">
    <source>
        <dbReference type="ARBA" id="ARBA00073473"/>
    </source>
</evidence>
<dbReference type="SMART" id="SM00324">
    <property type="entry name" value="RhoGAP"/>
    <property type="match status" value="1"/>
</dbReference>
<evidence type="ECO:0000256" key="8">
    <source>
        <dbReference type="PROSITE-ProRule" id="PRU00192"/>
    </source>
</evidence>
<dbReference type="FunFam" id="1.10.555.10:FF:000010">
    <property type="entry name" value="SLIT-ROBO Rho GTPase-activating protein 1 isoform 2"/>
    <property type="match status" value="1"/>
</dbReference>
<keyword evidence="1 8" id="KW-0728">SH3 domain</keyword>
<feature type="domain" description="SH3" evidence="11">
    <location>
        <begin position="687"/>
        <end position="746"/>
    </location>
</feature>
<dbReference type="Pfam" id="PF00611">
    <property type="entry name" value="FCH"/>
    <property type="match status" value="1"/>
</dbReference>
<dbReference type="InterPro" id="IPR035648">
    <property type="entry name" value="srGAP1/2/3_SH3"/>
</dbReference>
<evidence type="ECO:0000256" key="3">
    <source>
        <dbReference type="ARBA" id="ARBA00022553"/>
    </source>
</evidence>
<dbReference type="GO" id="GO:0007165">
    <property type="term" value="P:signal transduction"/>
    <property type="evidence" value="ECO:0007669"/>
    <property type="project" value="InterPro"/>
</dbReference>
<dbReference type="SMART" id="SM00326">
    <property type="entry name" value="SH3"/>
    <property type="match status" value="1"/>
</dbReference>
<keyword evidence="4 9" id="KW-0175">Coiled coil</keyword>
<dbReference type="STRING" id="144197.ENSSPAP00000015202"/>
<feature type="domain" description="Rho-GAP" evidence="12">
    <location>
        <begin position="445"/>
        <end position="638"/>
    </location>
</feature>
<dbReference type="CDD" id="cd04383">
    <property type="entry name" value="RhoGAP_srGAP"/>
    <property type="match status" value="1"/>
</dbReference>
<dbReference type="Gene3D" id="2.30.30.40">
    <property type="entry name" value="SH3 Domains"/>
    <property type="match status" value="1"/>
</dbReference>
<evidence type="ECO:0000313" key="14">
    <source>
        <dbReference type="Ensembl" id="ENSSPAP00000015202.1"/>
    </source>
</evidence>
<dbReference type="InterPro" id="IPR036028">
    <property type="entry name" value="SH3-like_dom_sf"/>
</dbReference>
<dbReference type="InterPro" id="IPR031160">
    <property type="entry name" value="F_BAR_dom"/>
</dbReference>
<dbReference type="GO" id="GO:0005096">
    <property type="term" value="F:GTPase activator activity"/>
    <property type="evidence" value="ECO:0007669"/>
    <property type="project" value="UniProtKB-KW"/>
</dbReference>
<feature type="domain" description="F-BAR" evidence="13">
    <location>
        <begin position="15"/>
        <end position="323"/>
    </location>
</feature>
<dbReference type="InterPro" id="IPR001452">
    <property type="entry name" value="SH3_domain"/>
</dbReference>
<dbReference type="SUPFAM" id="SSF50044">
    <property type="entry name" value="SH3-domain"/>
    <property type="match status" value="1"/>
</dbReference>
<dbReference type="InterPro" id="IPR001060">
    <property type="entry name" value="FCH_dom"/>
</dbReference>
<evidence type="ECO:0000256" key="7">
    <source>
        <dbReference type="ARBA" id="ARBA00083891"/>
    </source>
</evidence>
<dbReference type="PROSITE" id="PS50238">
    <property type="entry name" value="RHOGAP"/>
    <property type="match status" value="1"/>
</dbReference>